<feature type="transmembrane region" description="Helical" evidence="1">
    <location>
        <begin position="112"/>
        <end position="132"/>
    </location>
</feature>
<organism evidence="2 3">
    <name type="scientific">Bremerella cremea</name>
    <dbReference type="NCBI Taxonomy" id="1031537"/>
    <lineage>
        <taxon>Bacteria</taxon>
        <taxon>Pseudomonadati</taxon>
        <taxon>Planctomycetota</taxon>
        <taxon>Planctomycetia</taxon>
        <taxon>Pirellulales</taxon>
        <taxon>Pirellulaceae</taxon>
        <taxon>Bremerella</taxon>
    </lineage>
</organism>
<dbReference type="Proteomes" id="UP000253562">
    <property type="component" value="Unassembled WGS sequence"/>
</dbReference>
<evidence type="ECO:0000313" key="3">
    <source>
        <dbReference type="Proteomes" id="UP000253562"/>
    </source>
</evidence>
<dbReference type="EMBL" id="QPEX01000024">
    <property type="protein sequence ID" value="RCS49472.1"/>
    <property type="molecule type" value="Genomic_DNA"/>
</dbReference>
<dbReference type="AlphaFoldDB" id="A0A368KTM5"/>
<accession>A0A368KTM5</accession>
<keyword evidence="1" id="KW-0472">Membrane</keyword>
<dbReference type="RefSeq" id="WP_114369184.1">
    <property type="nucleotide sequence ID" value="NZ_QPEX01000024.1"/>
</dbReference>
<reference evidence="2 3" key="1">
    <citation type="submission" date="2018-07" db="EMBL/GenBank/DDBJ databases">
        <title>Comparative genomes isolates from brazilian mangrove.</title>
        <authorList>
            <person name="De Araujo J.E."/>
            <person name="Taketani R.G."/>
            <person name="Silva M.C.P."/>
            <person name="Lourenco M.V."/>
            <person name="Oliveira V.M."/>
            <person name="Andreote F.D."/>
        </authorList>
    </citation>
    <scope>NUCLEOTIDE SEQUENCE [LARGE SCALE GENOMIC DNA]</scope>
    <source>
        <strain evidence="2 3">HEX PRIS-MGV</strain>
    </source>
</reference>
<evidence type="ECO:0000256" key="1">
    <source>
        <dbReference type="SAM" id="Phobius"/>
    </source>
</evidence>
<proteinExistence type="predicted"/>
<protein>
    <submittedName>
        <fullName evidence="2">Uncharacterized protein</fullName>
    </submittedName>
</protein>
<keyword evidence="1" id="KW-0812">Transmembrane</keyword>
<name>A0A368KTM5_9BACT</name>
<keyword evidence="1" id="KW-1133">Transmembrane helix</keyword>
<comment type="caution">
    <text evidence="2">The sequence shown here is derived from an EMBL/GenBank/DDBJ whole genome shotgun (WGS) entry which is preliminary data.</text>
</comment>
<evidence type="ECO:0000313" key="2">
    <source>
        <dbReference type="EMBL" id="RCS49472.1"/>
    </source>
</evidence>
<sequence length="162" mass="18129">MSRQRSAKRWLHKASGFGCATISGKREYLDRDYKVACRKLNELRAAEKRVEAGVHEWLDAPFVTLADEYLSDVENPILIGPWSHEGRASASRGTLSGSGSCAMGKLPQMRPFSIISDIVVVTVLISGLQIYYETLFPFPYDLKLFSTQATSSESLYRMTKLS</sequence>
<gene>
    <name evidence="2" type="ORF">DTL42_13185</name>
</gene>